<feature type="non-terminal residue" evidence="1">
    <location>
        <position position="1"/>
    </location>
</feature>
<dbReference type="Proteomes" id="UP000287651">
    <property type="component" value="Unassembled WGS sequence"/>
</dbReference>
<evidence type="ECO:0000313" key="2">
    <source>
        <dbReference type="Proteomes" id="UP000287651"/>
    </source>
</evidence>
<dbReference type="PANTHER" id="PTHR35276:SF1">
    <property type="entry name" value="TRNA (MNM(5)S(2)U34)-METHYLTRANSFERASE, CHLOROPLASTIC"/>
    <property type="match status" value="1"/>
</dbReference>
<dbReference type="AlphaFoldDB" id="A0A427B670"/>
<sequence length="319" mass="35185">FCHFVDAITSFTSSLAVSQNGNPNLNIAAFPKVYRPISSPIFTSSKYIVEGSAVNGFLTKIRRQRVPYRRYCMMNGGSFYGIYHWKEESNGGSSLVVCYLNNKYGDNCILLSFLSFIRVWKNIIQKGDTVIDATCGNGYDTLALLTMVADESGRGCVYGMDIQQEALENTAALLEISVKENKRKLVKLLKLCHSKMEDIVQNDNSVSNLPVLHPFIVHKKFCLFQFRLVVFNLGYLPGGDKAILTTPGTTLAALQAAGRVLGSGGLISVMVYVGHPGGRDELESIQGFASALPVEFWASFKLEMLNRPTGPVLVLIFKK</sequence>
<dbReference type="Pfam" id="PF06962">
    <property type="entry name" value="rRNA_methylase"/>
    <property type="match status" value="1"/>
</dbReference>
<dbReference type="Gene3D" id="3.40.50.150">
    <property type="entry name" value="Vaccinia Virus protein VP39"/>
    <property type="match status" value="1"/>
</dbReference>
<gene>
    <name evidence="1" type="ORF">B296_00005682</name>
</gene>
<evidence type="ECO:0000313" key="1">
    <source>
        <dbReference type="EMBL" id="RRT83975.1"/>
    </source>
</evidence>
<dbReference type="InterPro" id="IPR029063">
    <property type="entry name" value="SAM-dependent_MTases_sf"/>
</dbReference>
<reference evidence="1 2" key="1">
    <citation type="journal article" date="2014" name="Agronomy (Basel)">
        <title>A Draft Genome Sequence for Ensete ventricosum, the Drought-Tolerant Tree Against Hunger.</title>
        <authorList>
            <person name="Harrison J."/>
            <person name="Moore K.A."/>
            <person name="Paszkiewicz K."/>
            <person name="Jones T."/>
            <person name="Grant M."/>
            <person name="Ambacheew D."/>
            <person name="Muzemil S."/>
            <person name="Studholme D.J."/>
        </authorList>
    </citation>
    <scope>NUCLEOTIDE SEQUENCE [LARGE SCALE GENOMIC DNA]</scope>
</reference>
<dbReference type="InterPro" id="IPR010719">
    <property type="entry name" value="MnmM_MeTrfase"/>
</dbReference>
<dbReference type="EMBL" id="AMZH03000398">
    <property type="protein sequence ID" value="RRT83975.1"/>
    <property type="molecule type" value="Genomic_DNA"/>
</dbReference>
<proteinExistence type="predicted"/>
<evidence type="ECO:0008006" key="3">
    <source>
        <dbReference type="Google" id="ProtNLM"/>
    </source>
</evidence>
<protein>
    <recommendedName>
        <fullName evidence="3">Methyltransferase domain-containing protein</fullName>
    </recommendedName>
</protein>
<organism evidence="1 2">
    <name type="scientific">Ensete ventricosum</name>
    <name type="common">Abyssinian banana</name>
    <name type="synonym">Musa ensete</name>
    <dbReference type="NCBI Taxonomy" id="4639"/>
    <lineage>
        <taxon>Eukaryota</taxon>
        <taxon>Viridiplantae</taxon>
        <taxon>Streptophyta</taxon>
        <taxon>Embryophyta</taxon>
        <taxon>Tracheophyta</taxon>
        <taxon>Spermatophyta</taxon>
        <taxon>Magnoliopsida</taxon>
        <taxon>Liliopsida</taxon>
        <taxon>Zingiberales</taxon>
        <taxon>Musaceae</taxon>
        <taxon>Ensete</taxon>
    </lineage>
</organism>
<comment type="caution">
    <text evidence="1">The sequence shown here is derived from an EMBL/GenBank/DDBJ whole genome shotgun (WGS) entry which is preliminary data.</text>
</comment>
<dbReference type="PANTHER" id="PTHR35276">
    <property type="entry name" value="S-ADENOSYL-L-METHIONINE-DEPENDENT METHYLTRANSFERASES SUPERFAMILY PROTEIN"/>
    <property type="match status" value="1"/>
</dbReference>
<name>A0A427B670_ENSVE</name>
<dbReference type="SUPFAM" id="SSF53335">
    <property type="entry name" value="S-adenosyl-L-methionine-dependent methyltransferases"/>
    <property type="match status" value="1"/>
</dbReference>
<accession>A0A427B670</accession>